<protein>
    <recommendedName>
        <fullName evidence="3">Bacteriophage protein</fullName>
    </recommendedName>
</protein>
<accession>A0A375YRA7</accession>
<evidence type="ECO:0008006" key="3">
    <source>
        <dbReference type="Google" id="ProtNLM"/>
    </source>
</evidence>
<dbReference type="EMBL" id="UEGS01000001">
    <property type="protein sequence ID" value="SRX83695.1"/>
    <property type="molecule type" value="Genomic_DNA"/>
</dbReference>
<evidence type="ECO:0000313" key="1">
    <source>
        <dbReference type="EMBL" id="SRX83695.1"/>
    </source>
</evidence>
<evidence type="ECO:0000313" key="2">
    <source>
        <dbReference type="Proteomes" id="UP000252008"/>
    </source>
</evidence>
<dbReference type="AlphaFoldDB" id="A0A375YRA7"/>
<reference evidence="1 2" key="1">
    <citation type="submission" date="2018-05" db="EMBL/GenBank/DDBJ databases">
        <authorList>
            <consortium name="IHU Genomes"/>
        </authorList>
    </citation>
    <scope>NUCLEOTIDE SEQUENCE [LARGE SCALE GENOMIC DNA]</scope>
    <source>
        <strain evidence="1 2">P7335</strain>
    </source>
</reference>
<sequence>MNQTADGVDLNSVWQEVADALALYNEERTTIASLLSYRTVQVADAVPQSSSSDSFEEATEFGVPRAIRPPSDVLKLGYQFKDFDISLRATWRFLREATAEQITAQVVRVLEADNKLINGTVLRRLFSPTVFQNEFGHNCYGLWNGDGMTPPPYLGKTFTSSHTHLLTSQSSVIDSQDVEDLLRHVTEHGYGRVGSQMLILAHPDDVDAATLTAWRAGVEYRTGGPLPKFDFIPSAAMPAWISDETIHGPVPAAEYNGLVVHGSYGGALLLQSMYVPKGYVAVVASGGPGSESNSVGFREHVNPSYAGLRHIAGNGPYPIQDSFFVRSFGVGVRHRGAAAVCQITASASYTAPTIAT</sequence>
<name>A0A375YRA7_MYCPF</name>
<keyword evidence="2" id="KW-1185">Reference proteome</keyword>
<gene>
    <name evidence="1" type="ORF">MPP7335_05476</name>
</gene>
<dbReference type="Proteomes" id="UP000252008">
    <property type="component" value="Unassembled WGS sequence"/>
</dbReference>
<proteinExistence type="predicted"/>
<organism evidence="1 2">
    <name type="scientific">Mycolicibacterium parafortuitum</name>
    <name type="common">Mycobacterium parafortuitum</name>
    <dbReference type="NCBI Taxonomy" id="39692"/>
    <lineage>
        <taxon>Bacteria</taxon>
        <taxon>Bacillati</taxon>
        <taxon>Actinomycetota</taxon>
        <taxon>Actinomycetes</taxon>
        <taxon>Mycobacteriales</taxon>
        <taxon>Mycobacteriaceae</taxon>
        <taxon>Mycolicibacterium</taxon>
    </lineage>
</organism>